<evidence type="ECO:0000256" key="1">
    <source>
        <dbReference type="SAM" id="MobiDB-lite"/>
    </source>
</evidence>
<evidence type="ECO:0000313" key="2">
    <source>
        <dbReference type="EMBL" id="PGH19084.1"/>
    </source>
</evidence>
<feature type="region of interest" description="Disordered" evidence="1">
    <location>
        <begin position="1"/>
        <end position="38"/>
    </location>
</feature>
<proteinExistence type="predicted"/>
<keyword evidence="3" id="KW-1185">Reference proteome</keyword>
<feature type="compositionally biased region" description="Polar residues" evidence="1">
    <location>
        <begin position="1"/>
        <end position="19"/>
    </location>
</feature>
<dbReference type="EMBL" id="PDNB01000001">
    <property type="protein sequence ID" value="PGH19084.1"/>
    <property type="molecule type" value="Genomic_DNA"/>
</dbReference>
<sequence>MIESPSLVQPLNAKPTTPSHARYEDISPVESDFDSQSDTDFGEWSYGDGIRPSLFEFKACLCRSCWKQPAAQLANNAGKQ</sequence>
<dbReference type="Proteomes" id="UP000223968">
    <property type="component" value="Unassembled WGS sequence"/>
</dbReference>
<dbReference type="AlphaFoldDB" id="A0A2B7Y4L8"/>
<gene>
    <name evidence="2" type="ORF">AJ79_00118</name>
</gene>
<reference evidence="2 3" key="1">
    <citation type="submission" date="2017-10" db="EMBL/GenBank/DDBJ databases">
        <title>Comparative genomics in systemic dimorphic fungi from Ajellomycetaceae.</title>
        <authorList>
            <person name="Munoz J.F."/>
            <person name="Mcewen J.G."/>
            <person name="Clay O.K."/>
            <person name="Cuomo C.A."/>
        </authorList>
    </citation>
    <scope>NUCLEOTIDE SEQUENCE [LARGE SCALE GENOMIC DNA]</scope>
    <source>
        <strain evidence="2 3">UAMH5409</strain>
    </source>
</reference>
<accession>A0A2B7Y4L8</accession>
<name>A0A2B7Y4L8_9EURO</name>
<evidence type="ECO:0000313" key="3">
    <source>
        <dbReference type="Proteomes" id="UP000223968"/>
    </source>
</evidence>
<organism evidence="2 3">
    <name type="scientific">Helicocarpus griseus UAMH5409</name>
    <dbReference type="NCBI Taxonomy" id="1447875"/>
    <lineage>
        <taxon>Eukaryota</taxon>
        <taxon>Fungi</taxon>
        <taxon>Dikarya</taxon>
        <taxon>Ascomycota</taxon>
        <taxon>Pezizomycotina</taxon>
        <taxon>Eurotiomycetes</taxon>
        <taxon>Eurotiomycetidae</taxon>
        <taxon>Onygenales</taxon>
        <taxon>Ajellomycetaceae</taxon>
        <taxon>Helicocarpus</taxon>
    </lineage>
</organism>
<protein>
    <submittedName>
        <fullName evidence="2">Uncharacterized protein</fullName>
    </submittedName>
</protein>
<comment type="caution">
    <text evidence="2">The sequence shown here is derived from an EMBL/GenBank/DDBJ whole genome shotgun (WGS) entry which is preliminary data.</text>
</comment>